<gene>
    <name evidence="1" type="ordered locus">Atc_m113</name>
</gene>
<reference evidence="1 2" key="1">
    <citation type="journal article" date="2011" name="J. Genet. Genomics">
        <title>Unraveling the Acidithiobacillus caldus complete genome and its central metabolisms for carbon assimilation.</title>
        <authorList>
            <person name="You X.Y."/>
            <person name="Guo X."/>
            <person name="Zheng H.J."/>
            <person name="Zhang M.J."/>
            <person name="Liu L.J."/>
            <person name="Zhu Y.Q."/>
            <person name="Zhu B."/>
            <person name="Wang S.Y."/>
            <person name="Zhao G.P."/>
            <person name="Poetsch A."/>
            <person name="Jiang C.Y."/>
            <person name="Liu S.J."/>
        </authorList>
    </citation>
    <scope>NUCLEOTIDE SEQUENCE [LARGE SCALE GENOMIC DNA]</scope>
    <source>
        <strain evidence="1 2">SM-1</strain>
        <plasmid evidence="2">Plasmid megaplasmid</plasmid>
    </source>
</reference>
<organism evidence="1 2">
    <name type="scientific">Acidithiobacillus caldus (strain SM-1)</name>
    <dbReference type="NCBI Taxonomy" id="990288"/>
    <lineage>
        <taxon>Bacteria</taxon>
        <taxon>Pseudomonadati</taxon>
        <taxon>Pseudomonadota</taxon>
        <taxon>Acidithiobacillia</taxon>
        <taxon>Acidithiobacillales</taxon>
        <taxon>Acidithiobacillaceae</taxon>
        <taxon>Acidithiobacillus</taxon>
    </lineage>
</organism>
<keyword evidence="2" id="KW-1185">Reference proteome</keyword>
<dbReference type="HOGENOM" id="CLU_094176_0_0_6"/>
<accession>F9ZUT0</accession>
<name>F9ZUT0_ACICS</name>
<dbReference type="KEGG" id="acu:Atc_m113"/>
<proteinExistence type="predicted"/>
<evidence type="ECO:0000313" key="1">
    <source>
        <dbReference type="EMBL" id="AEK59644.1"/>
    </source>
</evidence>
<evidence type="ECO:0000313" key="2">
    <source>
        <dbReference type="Proteomes" id="UP000006135"/>
    </source>
</evidence>
<geneLocation type="plasmid" evidence="1">
    <name>megaplasmid</name>
</geneLocation>
<dbReference type="EMBL" id="CP002574">
    <property type="protein sequence ID" value="AEK59644.1"/>
    <property type="molecule type" value="Genomic_DNA"/>
</dbReference>
<dbReference type="AlphaFoldDB" id="F9ZUT0"/>
<keyword evidence="1" id="KW-0614">Plasmid</keyword>
<dbReference type="Proteomes" id="UP000006135">
    <property type="component" value="Plasmid megaplasmid"/>
</dbReference>
<protein>
    <submittedName>
        <fullName evidence="1">Uncharacterized protein</fullName>
    </submittedName>
</protein>
<sequence>MYKHGCVDVFIIGPMKRVRLNANNPIFTVNYAWDHIAERKTGSIERTFQQVVDNALCNPCTHILSPDACVSVSAFYGLLINREHVADNPRNDAPLNGIIGLSDVHSQDTYELYERLGIYSARPLDTGGFGLLGRTLSGLMLFKGMDQFLMNNPNLVWAVCRAPENLEFIVPDRFAGIVDTRFYHHLTIPIGPSVALVADPSFVYHKQLAAWQLGTINAMAKAVARRYYFSRDLDAAISLRRLISNWLDV</sequence>